<evidence type="ECO:0000313" key="2">
    <source>
        <dbReference type="Proteomes" id="UP000044377"/>
    </source>
</evidence>
<proteinExistence type="predicted"/>
<keyword evidence="1" id="KW-0456">Lyase</keyword>
<dbReference type="EMBL" id="CGIG01000001">
    <property type="protein sequence ID" value="CPR19667.1"/>
    <property type="molecule type" value="Genomic_DNA"/>
</dbReference>
<name>A0A0G4K089_9GAMM</name>
<dbReference type="STRING" id="1109412.BN1221_03890c"/>
<dbReference type="EC" id="4.1.1.-" evidence="1"/>
<sequence length="84" mass="9603">MSTENIAKICPRCRHHQLGSLYDSPVAGVWKVLQCSKCLYIWRTSEPARRSDPAHYPEEFRLSDEKISHVEDIPAIPPLKNSKA</sequence>
<dbReference type="InterPro" id="IPR047707">
    <property type="entry name" value="VdcD-like"/>
</dbReference>
<protein>
    <submittedName>
        <fullName evidence="1">Hydroxyaromatic non-oxidative decarboxylase protein D</fullName>
        <ecNumber evidence="1">4.1.1.-</ecNumber>
    </submittedName>
</protein>
<organism evidence="1 2">
    <name type="scientific">Brenneria goodwinii</name>
    <dbReference type="NCBI Taxonomy" id="1109412"/>
    <lineage>
        <taxon>Bacteria</taxon>
        <taxon>Pseudomonadati</taxon>
        <taxon>Pseudomonadota</taxon>
        <taxon>Gammaproteobacteria</taxon>
        <taxon>Enterobacterales</taxon>
        <taxon>Pectobacteriaceae</taxon>
        <taxon>Brenneria</taxon>
    </lineage>
</organism>
<dbReference type="Pfam" id="PF26358">
    <property type="entry name" value="EcdD_BsdD_detox"/>
    <property type="match status" value="1"/>
</dbReference>
<dbReference type="Proteomes" id="UP000044377">
    <property type="component" value="Unassembled WGS sequence"/>
</dbReference>
<dbReference type="GO" id="GO:0016829">
    <property type="term" value="F:lyase activity"/>
    <property type="evidence" value="ECO:0007669"/>
    <property type="project" value="UniProtKB-KW"/>
</dbReference>
<keyword evidence="2" id="KW-1185">Reference proteome</keyword>
<evidence type="ECO:0000313" key="1">
    <source>
        <dbReference type="EMBL" id="CPR19667.1"/>
    </source>
</evidence>
<accession>A0A0G4K089</accession>
<reference evidence="2" key="1">
    <citation type="submission" date="2015-01" db="EMBL/GenBank/DDBJ databases">
        <authorList>
            <person name="Paterson Steve"/>
        </authorList>
    </citation>
    <scope>NUCLEOTIDE SEQUENCE [LARGE SCALE GENOMIC DNA]</scope>
    <source>
        <strain evidence="2">OBR1</strain>
    </source>
</reference>
<gene>
    <name evidence="1" type="ORF">BN1221_03890c</name>
</gene>
<dbReference type="RefSeq" id="WP_048638662.1">
    <property type="nucleotide sequence ID" value="NZ_CGIG01000001.1"/>
</dbReference>
<dbReference type="AlphaFoldDB" id="A0A0G4K089"/>
<dbReference type="NCBIfam" id="NF041205">
    <property type="entry name" value="VdcD"/>
    <property type="match status" value="1"/>
</dbReference>
<dbReference type="OrthoDB" id="5877746at2"/>